<dbReference type="InterPro" id="IPR047589">
    <property type="entry name" value="DUF11_rpt"/>
</dbReference>
<gene>
    <name evidence="4" type="ORF">IDJ81_12925</name>
</gene>
<dbReference type="NCBIfam" id="TIGR01451">
    <property type="entry name" value="B_ant_repeat"/>
    <property type="match status" value="2"/>
</dbReference>
<sequence>MTFMRNIQSLAAFLLVTLAALMPSTTSAQSSTMSWSGAGVGNGKKMPNPTTTIASDGTSVALSYATTTNGGSFVPVYDNSFLTYSSGRFGSSSGGVLIAFDNDSWDPADKVVTTITVGRAVTGLSFSINDINRGTGSVGSWGTTFRDVVMVEYDTGSGSFQSITNSSSLWSAGSAITQKGSTFIGEQTSDQTSTSGTLDLHFGDVSVKRIRITFSSDTSGWFDAAQPESQQIAISALAFDAPGADLSLSKTRVSDIPTNGGSVTWRLTVSNSSSSSLSASGVTVKDYLPAGFTFSSASGTGTFDPQSNVWRVGKPIAPGQDVSLDITGTISATPGAPITNSAEIITSNGPDSDSTPGNGATTEDDYASTTFTVAGTRATGIAPALTCPAGSVLFDWDSKSWAAGSTNNFFQLDVIGPIGFQISNPGDWLSDRAYGGQAPALHTLNNGGKVGERLLFEWVDLPNRNAQVVTQITLPTVMRGAQFMIADVDYWNGQFADYVEVEGLYQGAAVIPTLTNGATNYVIGNSAYGDGLSSDGAADGNVIVTFHQSIDQIIIRYGSYSLAPSNPGQQGIAIHDILFCRPTTTLATSKISRILNDPINGTNNPKLIPGATVEYCVLVKNTGDTVANNIRANDSIPDELTYVSGSITSGITCVSATTAEDDDSSSADESDPIGASIEGANITITADSLDSGATMAVKFQTKIN</sequence>
<dbReference type="RefSeq" id="WP_205441574.1">
    <property type="nucleotide sequence ID" value="NZ_CP061510.1"/>
</dbReference>
<dbReference type="Pfam" id="PF01345">
    <property type="entry name" value="DUF11"/>
    <property type="match status" value="2"/>
</dbReference>
<dbReference type="Proteomes" id="UP000663637">
    <property type="component" value="Chromosome"/>
</dbReference>
<reference evidence="4 5" key="1">
    <citation type="submission" date="2020-09" db="EMBL/GenBank/DDBJ databases">
        <title>Complete genome sequence of altererythrobacter flavus SS-21NJ, isolated from Dongying oil sludge in Shandong province.</title>
        <authorList>
            <person name="Sun S."/>
            <person name="Zhang Z."/>
        </authorList>
    </citation>
    <scope>NUCLEOTIDE SEQUENCE [LARGE SCALE GENOMIC DNA]</scope>
    <source>
        <strain evidence="4 5">SS-21NJ</strain>
    </source>
</reference>
<accession>A0ABX7K8I2</accession>
<proteinExistence type="predicted"/>
<dbReference type="Gene3D" id="2.60.40.1170">
    <property type="entry name" value="Mu homology domain, subdomain B"/>
    <property type="match status" value="1"/>
</dbReference>
<dbReference type="PANTHER" id="PTHR34819:SF5">
    <property type="entry name" value="CONSERVED REPEAT DOMAIN PROTEIN"/>
    <property type="match status" value="1"/>
</dbReference>
<feature type="chain" id="PRO_5045344249" evidence="2">
    <location>
        <begin position="29"/>
        <end position="704"/>
    </location>
</feature>
<feature type="domain" description="DUF11" evidence="3">
    <location>
        <begin position="245"/>
        <end position="355"/>
    </location>
</feature>
<evidence type="ECO:0000256" key="2">
    <source>
        <dbReference type="SAM" id="SignalP"/>
    </source>
</evidence>
<name>A0ABX7K8I2_9SPHN</name>
<dbReference type="InterPro" id="IPR051172">
    <property type="entry name" value="Chlamydia_OmcB"/>
</dbReference>
<feature type="domain" description="DUF11" evidence="3">
    <location>
        <begin position="603"/>
        <end position="667"/>
    </location>
</feature>
<evidence type="ECO:0000259" key="3">
    <source>
        <dbReference type="Pfam" id="PF01345"/>
    </source>
</evidence>
<keyword evidence="5" id="KW-1185">Reference proteome</keyword>
<dbReference type="EMBL" id="CP061510">
    <property type="protein sequence ID" value="QSB44218.1"/>
    <property type="molecule type" value="Genomic_DNA"/>
</dbReference>
<evidence type="ECO:0000256" key="1">
    <source>
        <dbReference type="SAM" id="MobiDB-lite"/>
    </source>
</evidence>
<feature type="signal peptide" evidence="2">
    <location>
        <begin position="1"/>
        <end position="28"/>
    </location>
</feature>
<evidence type="ECO:0000313" key="4">
    <source>
        <dbReference type="EMBL" id="QSB44218.1"/>
    </source>
</evidence>
<dbReference type="InterPro" id="IPR001434">
    <property type="entry name" value="OmcB-like_DUF11"/>
</dbReference>
<keyword evidence="2" id="KW-0732">Signal</keyword>
<feature type="region of interest" description="Disordered" evidence="1">
    <location>
        <begin position="343"/>
        <end position="365"/>
    </location>
</feature>
<dbReference type="PANTHER" id="PTHR34819">
    <property type="entry name" value="LARGE CYSTEINE-RICH PERIPLASMIC PROTEIN OMCB"/>
    <property type="match status" value="1"/>
</dbReference>
<evidence type="ECO:0000313" key="5">
    <source>
        <dbReference type="Proteomes" id="UP000663637"/>
    </source>
</evidence>
<organism evidence="4 5">
    <name type="scientific">Tsuneonella flava</name>
    <dbReference type="NCBI Taxonomy" id="2055955"/>
    <lineage>
        <taxon>Bacteria</taxon>
        <taxon>Pseudomonadati</taxon>
        <taxon>Pseudomonadota</taxon>
        <taxon>Alphaproteobacteria</taxon>
        <taxon>Sphingomonadales</taxon>
        <taxon>Erythrobacteraceae</taxon>
        <taxon>Tsuneonella</taxon>
    </lineage>
</organism>
<protein>
    <submittedName>
        <fullName evidence="4">DUF11 domain-containing protein</fullName>
    </submittedName>
</protein>